<dbReference type="Proteomes" id="UP001186944">
    <property type="component" value="Unassembled WGS sequence"/>
</dbReference>
<accession>A0AA88XL51</accession>
<gene>
    <name evidence="5" type="ORF">FSP39_004491</name>
</gene>
<sequence>MPILYFTELYRAYRLLDSNGNNKVSADEIMRGAQLIGINPTREEAKQMVKDCDTDADGYLGYEEFEAVMKKHILMVEYQTSMLENAFKHFDKDKSGYLDREQLSNALRNYGDKFTPEEEEEFFRLADADQNGEISKAGILLKEIFFLFFGQCEIELL</sequence>
<feature type="domain" description="EF-hand" evidence="4">
    <location>
        <begin position="78"/>
        <end position="113"/>
    </location>
</feature>
<dbReference type="PROSITE" id="PS00018">
    <property type="entry name" value="EF_HAND_1"/>
    <property type="match status" value="2"/>
</dbReference>
<feature type="domain" description="EF-hand" evidence="4">
    <location>
        <begin position="4"/>
        <end position="39"/>
    </location>
</feature>
<dbReference type="InterPro" id="IPR050145">
    <property type="entry name" value="Centrin_CML-like"/>
</dbReference>
<name>A0AA88XL51_PINIB</name>
<comment type="caution">
    <text evidence="5">The sequence shown here is derived from an EMBL/GenBank/DDBJ whole genome shotgun (WGS) entry which is preliminary data.</text>
</comment>
<proteinExistence type="predicted"/>
<dbReference type="SUPFAM" id="SSF47473">
    <property type="entry name" value="EF-hand"/>
    <property type="match status" value="1"/>
</dbReference>
<dbReference type="FunFam" id="1.10.238.10:FF:000001">
    <property type="entry name" value="Calmodulin 1"/>
    <property type="match status" value="1"/>
</dbReference>
<keyword evidence="6" id="KW-1185">Reference proteome</keyword>
<dbReference type="Pfam" id="PF13499">
    <property type="entry name" value="EF-hand_7"/>
    <property type="match status" value="2"/>
</dbReference>
<evidence type="ECO:0000313" key="5">
    <source>
        <dbReference type="EMBL" id="KAK3087307.1"/>
    </source>
</evidence>
<evidence type="ECO:0000256" key="1">
    <source>
        <dbReference type="ARBA" id="ARBA00022737"/>
    </source>
</evidence>
<dbReference type="PANTHER" id="PTHR23050">
    <property type="entry name" value="CALCIUM BINDING PROTEIN"/>
    <property type="match status" value="1"/>
</dbReference>
<dbReference type="Gene3D" id="1.10.238.10">
    <property type="entry name" value="EF-hand"/>
    <property type="match status" value="2"/>
</dbReference>
<dbReference type="GO" id="GO:0005509">
    <property type="term" value="F:calcium ion binding"/>
    <property type="evidence" value="ECO:0007669"/>
    <property type="project" value="InterPro"/>
</dbReference>
<organism evidence="5 6">
    <name type="scientific">Pinctada imbricata</name>
    <name type="common">Atlantic pearl-oyster</name>
    <name type="synonym">Pinctada martensii</name>
    <dbReference type="NCBI Taxonomy" id="66713"/>
    <lineage>
        <taxon>Eukaryota</taxon>
        <taxon>Metazoa</taxon>
        <taxon>Spiralia</taxon>
        <taxon>Lophotrochozoa</taxon>
        <taxon>Mollusca</taxon>
        <taxon>Bivalvia</taxon>
        <taxon>Autobranchia</taxon>
        <taxon>Pteriomorphia</taxon>
        <taxon>Pterioida</taxon>
        <taxon>Pterioidea</taxon>
        <taxon>Pteriidae</taxon>
        <taxon>Pinctada</taxon>
    </lineage>
</organism>
<keyword evidence="3" id="KW-0514">Muscle protein</keyword>
<dbReference type="InterPro" id="IPR002048">
    <property type="entry name" value="EF_hand_dom"/>
</dbReference>
<dbReference type="SMART" id="SM00054">
    <property type="entry name" value="EFh"/>
    <property type="match status" value="4"/>
</dbReference>
<reference evidence="5" key="1">
    <citation type="submission" date="2019-08" db="EMBL/GenBank/DDBJ databases">
        <title>The improved chromosome-level genome for the pearl oyster Pinctada fucata martensii using PacBio sequencing and Hi-C.</title>
        <authorList>
            <person name="Zheng Z."/>
        </authorList>
    </citation>
    <scope>NUCLEOTIDE SEQUENCE</scope>
    <source>
        <strain evidence="5">ZZ-2019</strain>
        <tissue evidence="5">Adductor muscle</tissue>
    </source>
</reference>
<evidence type="ECO:0000256" key="2">
    <source>
        <dbReference type="ARBA" id="ARBA00022837"/>
    </source>
</evidence>
<keyword evidence="1" id="KW-0677">Repeat</keyword>
<evidence type="ECO:0000259" key="4">
    <source>
        <dbReference type="PROSITE" id="PS50222"/>
    </source>
</evidence>
<evidence type="ECO:0000313" key="6">
    <source>
        <dbReference type="Proteomes" id="UP001186944"/>
    </source>
</evidence>
<dbReference type="CDD" id="cd00051">
    <property type="entry name" value="EFh"/>
    <property type="match status" value="2"/>
</dbReference>
<dbReference type="InterPro" id="IPR018247">
    <property type="entry name" value="EF_Hand_1_Ca_BS"/>
</dbReference>
<protein>
    <recommendedName>
        <fullName evidence="4">EF-hand domain-containing protein</fullName>
    </recommendedName>
</protein>
<dbReference type="AlphaFoldDB" id="A0AA88XL51"/>
<keyword evidence="2" id="KW-0106">Calcium</keyword>
<evidence type="ECO:0000256" key="3">
    <source>
        <dbReference type="ARBA" id="ARBA00023179"/>
    </source>
</evidence>
<dbReference type="EMBL" id="VSWD01000011">
    <property type="protein sequence ID" value="KAK3087307.1"/>
    <property type="molecule type" value="Genomic_DNA"/>
</dbReference>
<dbReference type="InterPro" id="IPR011992">
    <property type="entry name" value="EF-hand-dom_pair"/>
</dbReference>
<feature type="domain" description="EF-hand" evidence="4">
    <location>
        <begin position="40"/>
        <end position="75"/>
    </location>
</feature>
<dbReference type="PROSITE" id="PS50222">
    <property type="entry name" value="EF_HAND_2"/>
    <property type="match status" value="3"/>
</dbReference>